<feature type="non-terminal residue" evidence="1">
    <location>
        <position position="300"/>
    </location>
</feature>
<reference evidence="1 2" key="1">
    <citation type="journal article" date="2010" name="Nat. Biotechnol.">
        <title>Genome sequence of the model mushroom Schizophyllum commune.</title>
        <authorList>
            <person name="Ohm R.A."/>
            <person name="de Jong J.F."/>
            <person name="Lugones L.G."/>
            <person name="Aerts A."/>
            <person name="Kothe E."/>
            <person name="Stajich J.E."/>
            <person name="de Vries R.P."/>
            <person name="Record E."/>
            <person name="Levasseur A."/>
            <person name="Baker S.E."/>
            <person name="Bartholomew K.A."/>
            <person name="Coutinho P.M."/>
            <person name="Erdmann S."/>
            <person name="Fowler T.J."/>
            <person name="Gathman A.C."/>
            <person name="Lombard V."/>
            <person name="Henrissat B."/>
            <person name="Knabe N."/>
            <person name="Kuees U."/>
            <person name="Lilly W.W."/>
            <person name="Lindquist E."/>
            <person name="Lucas S."/>
            <person name="Magnuson J.K."/>
            <person name="Piumi F."/>
            <person name="Raudaskoski M."/>
            <person name="Salamov A."/>
            <person name="Schmutz J."/>
            <person name="Schwarze F.W.M.R."/>
            <person name="vanKuyk P.A."/>
            <person name="Horton J.S."/>
            <person name="Grigoriev I.V."/>
            <person name="Woesten H.A.B."/>
        </authorList>
    </citation>
    <scope>NUCLEOTIDE SEQUENCE [LARGE SCALE GENOMIC DNA]</scope>
    <source>
        <strain evidence="2">H4-8 / FGSC 9210</strain>
    </source>
</reference>
<accession>D8QFA5</accession>
<proteinExistence type="predicted"/>
<dbReference type="VEuPathDB" id="FungiDB:SCHCODRAFT_01204596"/>
<dbReference type="AlphaFoldDB" id="D8QFA5"/>
<name>D8QFA5_SCHCM</name>
<dbReference type="InParanoid" id="D8QFA5"/>
<protein>
    <submittedName>
        <fullName evidence="1">Uncharacterized protein</fullName>
    </submittedName>
</protein>
<gene>
    <name evidence="1" type="ORF">SCHCODRAFT_112539</name>
</gene>
<dbReference type="EMBL" id="GL377311">
    <property type="protein sequence ID" value="EFI93095.1"/>
    <property type="molecule type" value="Genomic_DNA"/>
</dbReference>
<dbReference type="HOGENOM" id="CLU_927988_0_0_1"/>
<dbReference type="RefSeq" id="XP_003027998.1">
    <property type="nucleotide sequence ID" value="XM_003027952.1"/>
</dbReference>
<evidence type="ECO:0000313" key="1">
    <source>
        <dbReference type="EMBL" id="EFI93095.1"/>
    </source>
</evidence>
<sequence length="300" mass="32719">MDGVTAASDLPAQYEAAYQHLLQRVYRALGCTHLDDVSTIRDEVASFIESVTQDRYILPLSDYDAMIRNGDCMLESLDEHLDLIRAQPQDVPTNGSAHPPFSADDLSFIDHYGDLYDHLHERVTIGLVSHASDITALVALRGDVSAFLANLEQHSLRVPGPDYAAMRTNAVQMLAALNDAQADARVPSDSAHIRIVNSFPDAYDVLLARVNRTLLAHLGNGPEIAATRADAISIHTQVQFHRHALPADGYASLSYNITQMIEALDDAAEQCRDPPDAPPISVTHNATNRIGRPPCAVGRV</sequence>
<dbReference type="Proteomes" id="UP000007431">
    <property type="component" value="Unassembled WGS sequence"/>
</dbReference>
<dbReference type="KEGG" id="scm:SCHCO_01204596"/>
<organism evidence="2">
    <name type="scientific">Schizophyllum commune (strain H4-8 / FGSC 9210)</name>
    <name type="common">Split gill fungus</name>
    <dbReference type="NCBI Taxonomy" id="578458"/>
    <lineage>
        <taxon>Eukaryota</taxon>
        <taxon>Fungi</taxon>
        <taxon>Dikarya</taxon>
        <taxon>Basidiomycota</taxon>
        <taxon>Agaricomycotina</taxon>
        <taxon>Agaricomycetes</taxon>
        <taxon>Agaricomycetidae</taxon>
        <taxon>Agaricales</taxon>
        <taxon>Schizophyllaceae</taxon>
        <taxon>Schizophyllum</taxon>
    </lineage>
</organism>
<keyword evidence="2" id="KW-1185">Reference proteome</keyword>
<dbReference type="OrthoDB" id="10309451at2759"/>
<dbReference type="GeneID" id="9592051"/>
<evidence type="ECO:0000313" key="2">
    <source>
        <dbReference type="Proteomes" id="UP000007431"/>
    </source>
</evidence>